<feature type="compositionally biased region" description="Pro residues" evidence="1">
    <location>
        <begin position="121"/>
        <end position="131"/>
    </location>
</feature>
<dbReference type="AlphaFoldDB" id="A0A0A9GKR5"/>
<reference evidence="2" key="1">
    <citation type="submission" date="2014-09" db="EMBL/GenBank/DDBJ databases">
        <authorList>
            <person name="Magalhaes I.L.F."/>
            <person name="Oliveira U."/>
            <person name="Santos F.R."/>
            <person name="Vidigal T.H.D.A."/>
            <person name="Brescovit A.D."/>
            <person name="Santos A.J."/>
        </authorList>
    </citation>
    <scope>NUCLEOTIDE SEQUENCE</scope>
    <source>
        <tissue evidence="2">Shoot tissue taken approximately 20 cm above the soil surface</tissue>
    </source>
</reference>
<accession>A0A0A9GKR5</accession>
<reference evidence="2" key="2">
    <citation type="journal article" date="2015" name="Data Brief">
        <title>Shoot transcriptome of the giant reed, Arundo donax.</title>
        <authorList>
            <person name="Barrero R.A."/>
            <person name="Guerrero F.D."/>
            <person name="Moolhuijzen P."/>
            <person name="Goolsby J.A."/>
            <person name="Tidwell J."/>
            <person name="Bellgard S.E."/>
            <person name="Bellgard M.I."/>
        </authorList>
    </citation>
    <scope>NUCLEOTIDE SEQUENCE</scope>
    <source>
        <tissue evidence="2">Shoot tissue taken approximately 20 cm above the soil surface</tissue>
    </source>
</reference>
<organism evidence="2">
    <name type="scientific">Arundo donax</name>
    <name type="common">Giant reed</name>
    <name type="synonym">Donax arundinaceus</name>
    <dbReference type="NCBI Taxonomy" id="35708"/>
    <lineage>
        <taxon>Eukaryota</taxon>
        <taxon>Viridiplantae</taxon>
        <taxon>Streptophyta</taxon>
        <taxon>Embryophyta</taxon>
        <taxon>Tracheophyta</taxon>
        <taxon>Spermatophyta</taxon>
        <taxon>Magnoliopsida</taxon>
        <taxon>Liliopsida</taxon>
        <taxon>Poales</taxon>
        <taxon>Poaceae</taxon>
        <taxon>PACMAD clade</taxon>
        <taxon>Arundinoideae</taxon>
        <taxon>Arundineae</taxon>
        <taxon>Arundo</taxon>
    </lineage>
</organism>
<name>A0A0A9GKR5_ARUDO</name>
<sequence length="298" mass="32380">MAPKRRSPSLPSAASAYFSCSGEEEVEQHPTSNRPAPADELGNNGMPVKRRPPPPPLPQRRESSESDNNEEGAEQRPIKKPPTPAPGTQESNGFDADNEEDGDSVGSSDEIGYNGVLTKRLPPPPPPPPPQENESSDDGEEDSESAFDVVPPSPEPMPQPNGNVPSPPPKKAAAAATTEIPKSLEPKGPVHAATEVLESPEAAVSAGAMEEQVQKVVYDAEKHLEEKSELYWYLWEEVLSLEAKFPGMIFKEAFLKMGDDKASKLNTNVKRQRVAEINQQLRSRDIQKEVAKVLANLI</sequence>
<proteinExistence type="predicted"/>
<feature type="region of interest" description="Disordered" evidence="1">
    <location>
        <begin position="1"/>
        <end position="189"/>
    </location>
</feature>
<protein>
    <submittedName>
        <fullName evidence="2">Uncharacterized protein</fullName>
    </submittedName>
</protein>
<dbReference type="EMBL" id="GBRH01172186">
    <property type="protein sequence ID" value="JAE25710.1"/>
    <property type="molecule type" value="Transcribed_RNA"/>
</dbReference>
<feature type="compositionally biased region" description="Pro residues" evidence="1">
    <location>
        <begin position="151"/>
        <end position="170"/>
    </location>
</feature>
<feature type="compositionally biased region" description="Acidic residues" evidence="1">
    <location>
        <begin position="134"/>
        <end position="145"/>
    </location>
</feature>
<evidence type="ECO:0000313" key="2">
    <source>
        <dbReference type="EMBL" id="JAE25710.1"/>
    </source>
</evidence>
<evidence type="ECO:0000256" key="1">
    <source>
        <dbReference type="SAM" id="MobiDB-lite"/>
    </source>
</evidence>